<comment type="similarity">
    <text evidence="4">In the N-terminal section; belongs to the AAA ATPase family.</text>
</comment>
<dbReference type="GO" id="GO:0046872">
    <property type="term" value="F:metal ion binding"/>
    <property type="evidence" value="ECO:0007669"/>
    <property type="project" value="UniProtKB-KW"/>
</dbReference>
<dbReference type="InterPro" id="IPR041569">
    <property type="entry name" value="AAA_lid_3"/>
</dbReference>
<evidence type="ECO:0000256" key="9">
    <source>
        <dbReference type="ARBA" id="ARBA00022801"/>
    </source>
</evidence>
<evidence type="ECO:0000256" key="5">
    <source>
        <dbReference type="ARBA" id="ARBA00022670"/>
    </source>
</evidence>
<dbReference type="EMBL" id="FN649730">
    <property type="protein sequence ID" value="CBJ31458.1"/>
    <property type="molecule type" value="Genomic_DNA"/>
</dbReference>
<keyword evidence="5" id="KW-0645">Protease</keyword>
<keyword evidence="12" id="KW-0809">Transit peptide</keyword>
<protein>
    <recommendedName>
        <fullName evidence="18">AAA+ ATPase domain-containing protein</fullName>
    </recommendedName>
</protein>
<comment type="cofactor">
    <cofactor evidence="1">
        <name>Zn(2+)</name>
        <dbReference type="ChEBI" id="CHEBI:29105"/>
    </cofactor>
</comment>
<dbReference type="Pfam" id="PF01434">
    <property type="entry name" value="Peptidase_M41"/>
    <property type="match status" value="1"/>
</dbReference>
<proteinExistence type="inferred from homology"/>
<evidence type="ECO:0000256" key="14">
    <source>
        <dbReference type="ARBA" id="ARBA00023049"/>
    </source>
</evidence>
<dbReference type="Proteomes" id="UP000002630">
    <property type="component" value="Linkage Group LG05"/>
</dbReference>
<sequence length="951" mass="98836">MKAAVSLAGAVLLSRAPAAAVVGEKPTIVGSRAPPMASSWTKAAPREGRRRIRNADLHRDRPPEPLSSTNLAAMLRGGWLGVDLVQEIAKAYLKPPAGEGGEAAGGEGGGKGAEQQAADGGGRGKGRRGRGGGDHGAAGRRAEGWDSASSRAGGNSAKDGGAAAGTGSSGGGNGAGTDGGERSAGGAIHGQMERLRLALQQQTGGNGRESGGEGGASGSGGARDSHRDTSNTNSGHRSSMASKNPRLSVSGGLLVDRGANSNVETQSSGGSGAGSAYDDGGHSTEPAAGEDEQSWEEGGEDLDSDDEEFFESGGGKEGEDDEEEEELARAKAAAAAARARSEVALLREMETVHANQQGMGRPGEAVVIPPLGQHTRTVVTQAMPARFVEEVGASLASAMALATARVLIQACVNLRAKKKAEKVAFKDVVGCDEAKGEIKQIVDFLVDPSAYDSLGASRPKGILLVGPPGTGKTLIAKACAGEAGVPFLYACGSEFNGVYVGMGVAAVKRLFAKARKHKKSIIYIDEIDHLGRARGGSRDAGSATQDREATLNQLLSEMDGFEGKDGIVVMASTNRKDMLDDALLRSGRFDMQVDVDRPDRKGREQLFSKYLAPLKLSDEQREGGVEASPDSSNSSNGVFRGGRGRRYFGGGAAAAAAAAEREKQETIKKQGLQDDIAKELADMTPYMTGADVANVCATAGRIAARSGSDAVELEHFSAAVDRVQHGLEKPDREVTEDEKKRTAIHEAGHAVAGWMLPWCDEVVKVSIVWRGNALGFSQTAVVERQSEMREMVLDSVCMTLAGRAAEEVLCGTISGGASSDLRMASRQLYSAITEVGFGSTTGLLSPGHRQLSEKVMGEIDQEVQTLLAQQYQRALALIRTHRDKIDSLSAALLEHNVVHKADLRRILGDKVTVETEEAAAAAALTEGLLDVDGEKAETASTSGAGTAPTEA</sequence>
<dbReference type="Pfam" id="PF00004">
    <property type="entry name" value="AAA"/>
    <property type="match status" value="1"/>
</dbReference>
<keyword evidence="11" id="KW-0067">ATP-binding</keyword>
<evidence type="ECO:0000256" key="16">
    <source>
        <dbReference type="SAM" id="MobiDB-lite"/>
    </source>
</evidence>
<comment type="subcellular location">
    <subcellularLocation>
        <location evidence="2">Membrane</location>
        <topology evidence="2">Multi-pass membrane protein</topology>
    </subcellularLocation>
</comment>
<comment type="similarity">
    <text evidence="3">In the C-terminal section; belongs to the peptidase M41 family.</text>
</comment>
<dbReference type="Gene3D" id="3.40.50.300">
    <property type="entry name" value="P-loop containing nucleotide triphosphate hydrolases"/>
    <property type="match status" value="1"/>
</dbReference>
<dbReference type="InParanoid" id="D7FTT1"/>
<feature type="compositionally biased region" description="Gly residues" evidence="16">
    <location>
        <begin position="162"/>
        <end position="178"/>
    </location>
</feature>
<dbReference type="AlphaFoldDB" id="D7FTT1"/>
<feature type="compositionally biased region" description="Polar residues" evidence="16">
    <location>
        <begin position="230"/>
        <end position="247"/>
    </location>
</feature>
<dbReference type="SUPFAM" id="SSF140990">
    <property type="entry name" value="FtsH protease domain-like"/>
    <property type="match status" value="1"/>
</dbReference>
<evidence type="ECO:0000256" key="10">
    <source>
        <dbReference type="ARBA" id="ARBA00022833"/>
    </source>
</evidence>
<feature type="compositionally biased region" description="Basic and acidic residues" evidence="16">
    <location>
        <begin position="53"/>
        <end position="63"/>
    </location>
</feature>
<dbReference type="InterPro" id="IPR037219">
    <property type="entry name" value="Peptidase_M41-like"/>
</dbReference>
<evidence type="ECO:0000256" key="12">
    <source>
        <dbReference type="ARBA" id="ARBA00022946"/>
    </source>
</evidence>
<dbReference type="GO" id="GO:0034982">
    <property type="term" value="P:mitochondrial protein processing"/>
    <property type="evidence" value="ECO:0007669"/>
    <property type="project" value="TreeGrafter"/>
</dbReference>
<evidence type="ECO:0000256" key="7">
    <source>
        <dbReference type="ARBA" id="ARBA00022723"/>
    </source>
</evidence>
<feature type="region of interest" description="Disordered" evidence="16">
    <location>
        <begin position="618"/>
        <end position="641"/>
    </location>
</feature>
<dbReference type="GO" id="GO:0005745">
    <property type="term" value="C:m-AAA complex"/>
    <property type="evidence" value="ECO:0007669"/>
    <property type="project" value="TreeGrafter"/>
</dbReference>
<accession>D7FTT1</accession>
<evidence type="ECO:0000256" key="11">
    <source>
        <dbReference type="ARBA" id="ARBA00022840"/>
    </source>
</evidence>
<feature type="domain" description="AAA+ ATPase" evidence="18">
    <location>
        <begin position="458"/>
        <end position="599"/>
    </location>
</feature>
<feature type="region of interest" description="Disordered" evidence="16">
    <location>
        <begin position="96"/>
        <end position="325"/>
    </location>
</feature>
<feature type="region of interest" description="Disordered" evidence="16">
    <location>
        <begin position="32"/>
        <end position="68"/>
    </location>
</feature>
<keyword evidence="8" id="KW-0547">Nucleotide-binding</keyword>
<dbReference type="PANTHER" id="PTHR43655:SF2">
    <property type="entry name" value="AFG3 LIKE MATRIX AAA PEPTIDASE SUBUNIT 2, ISOFORM A"/>
    <property type="match status" value="1"/>
</dbReference>
<dbReference type="InterPro" id="IPR003593">
    <property type="entry name" value="AAA+_ATPase"/>
</dbReference>
<dbReference type="InterPro" id="IPR027417">
    <property type="entry name" value="P-loop_NTPase"/>
</dbReference>
<keyword evidence="14" id="KW-0482">Metalloprotease</keyword>
<dbReference type="GO" id="GO:0005524">
    <property type="term" value="F:ATP binding"/>
    <property type="evidence" value="ECO:0007669"/>
    <property type="project" value="UniProtKB-KW"/>
</dbReference>
<keyword evidence="17" id="KW-0732">Signal</keyword>
<dbReference type="InterPro" id="IPR000642">
    <property type="entry name" value="Peptidase_M41"/>
</dbReference>
<dbReference type="FunFam" id="3.40.50.300:FF:000277">
    <property type="entry name" value="ATP-dependent zinc metalloprotease FtsH"/>
    <property type="match status" value="1"/>
</dbReference>
<evidence type="ECO:0000256" key="6">
    <source>
        <dbReference type="ARBA" id="ARBA00022692"/>
    </source>
</evidence>
<name>D7FTT1_ECTSI</name>
<evidence type="ECO:0000256" key="15">
    <source>
        <dbReference type="ARBA" id="ARBA00023136"/>
    </source>
</evidence>
<dbReference type="InterPro" id="IPR050928">
    <property type="entry name" value="ATP-dep_Zn_Metalloprotease"/>
</dbReference>
<dbReference type="Gene3D" id="1.10.8.60">
    <property type="match status" value="1"/>
</dbReference>
<dbReference type="GO" id="GO:0004222">
    <property type="term" value="F:metalloendopeptidase activity"/>
    <property type="evidence" value="ECO:0007669"/>
    <property type="project" value="InterPro"/>
</dbReference>
<dbReference type="GO" id="GO:0004176">
    <property type="term" value="F:ATP-dependent peptidase activity"/>
    <property type="evidence" value="ECO:0007669"/>
    <property type="project" value="InterPro"/>
</dbReference>
<keyword evidence="10" id="KW-0862">Zinc</keyword>
<dbReference type="eggNOG" id="KOG0731">
    <property type="taxonomic scope" value="Eukaryota"/>
</dbReference>
<reference evidence="19 20" key="1">
    <citation type="journal article" date="2010" name="Nature">
        <title>The Ectocarpus genome and the independent evolution of multicellularity in brown algae.</title>
        <authorList>
            <person name="Cock J.M."/>
            <person name="Sterck L."/>
            <person name="Rouze P."/>
            <person name="Scornet D."/>
            <person name="Allen A.E."/>
            <person name="Amoutzias G."/>
            <person name="Anthouard V."/>
            <person name="Artiguenave F."/>
            <person name="Aury J.M."/>
            <person name="Badger J.H."/>
            <person name="Beszteri B."/>
            <person name="Billiau K."/>
            <person name="Bonnet E."/>
            <person name="Bothwell J.H."/>
            <person name="Bowler C."/>
            <person name="Boyen C."/>
            <person name="Brownlee C."/>
            <person name="Carrano C.J."/>
            <person name="Charrier B."/>
            <person name="Cho G.Y."/>
            <person name="Coelho S.M."/>
            <person name="Collen J."/>
            <person name="Corre E."/>
            <person name="Da Silva C."/>
            <person name="Delage L."/>
            <person name="Delaroque N."/>
            <person name="Dittami S.M."/>
            <person name="Doulbeau S."/>
            <person name="Elias M."/>
            <person name="Farnham G."/>
            <person name="Gachon C.M."/>
            <person name="Gschloessl B."/>
            <person name="Heesch S."/>
            <person name="Jabbari K."/>
            <person name="Jubin C."/>
            <person name="Kawai H."/>
            <person name="Kimura K."/>
            <person name="Kloareg B."/>
            <person name="Kupper F.C."/>
            <person name="Lang D."/>
            <person name="Le Bail A."/>
            <person name="Leblanc C."/>
            <person name="Lerouge P."/>
            <person name="Lohr M."/>
            <person name="Lopez P.J."/>
            <person name="Martens C."/>
            <person name="Maumus F."/>
            <person name="Michel G."/>
            <person name="Miranda-Saavedra D."/>
            <person name="Morales J."/>
            <person name="Moreau H."/>
            <person name="Motomura T."/>
            <person name="Nagasato C."/>
            <person name="Napoli C.A."/>
            <person name="Nelson D.R."/>
            <person name="Nyvall-Collen P."/>
            <person name="Peters A.F."/>
            <person name="Pommier C."/>
            <person name="Potin P."/>
            <person name="Poulain J."/>
            <person name="Quesneville H."/>
            <person name="Read B."/>
            <person name="Rensing S.A."/>
            <person name="Ritter A."/>
            <person name="Rousvoal S."/>
            <person name="Samanta M."/>
            <person name="Samson G."/>
            <person name="Schroeder D.C."/>
            <person name="Segurens B."/>
            <person name="Strittmatter M."/>
            <person name="Tonon T."/>
            <person name="Tregear J.W."/>
            <person name="Valentin K."/>
            <person name="von Dassow P."/>
            <person name="Yamagishi T."/>
            <person name="Van de Peer Y."/>
            <person name="Wincker P."/>
        </authorList>
    </citation>
    <scope>NUCLEOTIDE SEQUENCE [LARGE SCALE GENOMIC DNA]</scope>
    <source>
        <strain evidence="20">Ec32 / CCAP1310/4</strain>
    </source>
</reference>
<evidence type="ECO:0000256" key="3">
    <source>
        <dbReference type="ARBA" id="ARBA00010044"/>
    </source>
</evidence>
<evidence type="ECO:0000313" key="20">
    <source>
        <dbReference type="Proteomes" id="UP000002630"/>
    </source>
</evidence>
<dbReference type="SMART" id="SM00382">
    <property type="entry name" value="AAA"/>
    <property type="match status" value="1"/>
</dbReference>
<feature type="signal peptide" evidence="17">
    <location>
        <begin position="1"/>
        <end position="23"/>
    </location>
</feature>
<evidence type="ECO:0000256" key="13">
    <source>
        <dbReference type="ARBA" id="ARBA00022989"/>
    </source>
</evidence>
<evidence type="ECO:0000256" key="1">
    <source>
        <dbReference type="ARBA" id="ARBA00001947"/>
    </source>
</evidence>
<keyword evidence="15" id="KW-0472">Membrane</keyword>
<dbReference type="InterPro" id="IPR003959">
    <property type="entry name" value="ATPase_AAA_core"/>
</dbReference>
<dbReference type="PANTHER" id="PTHR43655">
    <property type="entry name" value="ATP-DEPENDENT PROTEASE"/>
    <property type="match status" value="1"/>
</dbReference>
<dbReference type="OrthoDB" id="10359481at2759"/>
<dbReference type="STRING" id="2880.D7FTT1"/>
<dbReference type="Gene3D" id="1.20.58.760">
    <property type="entry name" value="Peptidase M41"/>
    <property type="match status" value="1"/>
</dbReference>
<feature type="chain" id="PRO_5003095939" description="AAA+ ATPase domain-containing protein" evidence="17">
    <location>
        <begin position="24"/>
        <end position="951"/>
    </location>
</feature>
<evidence type="ECO:0000256" key="8">
    <source>
        <dbReference type="ARBA" id="ARBA00022741"/>
    </source>
</evidence>
<organism evidence="19 20">
    <name type="scientific">Ectocarpus siliculosus</name>
    <name type="common">Brown alga</name>
    <name type="synonym">Conferva siliculosa</name>
    <dbReference type="NCBI Taxonomy" id="2880"/>
    <lineage>
        <taxon>Eukaryota</taxon>
        <taxon>Sar</taxon>
        <taxon>Stramenopiles</taxon>
        <taxon>Ochrophyta</taxon>
        <taxon>PX clade</taxon>
        <taxon>Phaeophyceae</taxon>
        <taxon>Ectocarpales</taxon>
        <taxon>Ectocarpaceae</taxon>
        <taxon>Ectocarpus</taxon>
    </lineage>
</organism>
<gene>
    <name evidence="19" type="ORF">Esi_0257_0001</name>
</gene>
<evidence type="ECO:0000313" key="19">
    <source>
        <dbReference type="EMBL" id="CBJ31458.1"/>
    </source>
</evidence>
<evidence type="ECO:0000259" key="18">
    <source>
        <dbReference type="SMART" id="SM00382"/>
    </source>
</evidence>
<dbReference type="GO" id="GO:0016887">
    <property type="term" value="F:ATP hydrolysis activity"/>
    <property type="evidence" value="ECO:0007669"/>
    <property type="project" value="InterPro"/>
</dbReference>
<keyword evidence="7" id="KW-0479">Metal-binding</keyword>
<keyword evidence="9" id="KW-0378">Hydrolase</keyword>
<keyword evidence="20" id="KW-1185">Reference proteome</keyword>
<evidence type="ECO:0000256" key="4">
    <source>
        <dbReference type="ARBA" id="ARBA00010550"/>
    </source>
</evidence>
<dbReference type="SUPFAM" id="SSF52540">
    <property type="entry name" value="P-loop containing nucleoside triphosphate hydrolases"/>
    <property type="match status" value="1"/>
</dbReference>
<evidence type="ECO:0000256" key="17">
    <source>
        <dbReference type="SAM" id="SignalP"/>
    </source>
</evidence>
<keyword evidence="13" id="KW-1133">Transmembrane helix</keyword>
<feature type="compositionally biased region" description="Gly residues" evidence="16">
    <location>
        <begin position="98"/>
        <end position="112"/>
    </location>
</feature>
<feature type="compositionally biased region" description="Acidic residues" evidence="16">
    <location>
        <begin position="288"/>
        <end position="310"/>
    </location>
</feature>
<dbReference type="Pfam" id="PF17862">
    <property type="entry name" value="AAA_lid_3"/>
    <property type="match status" value="1"/>
</dbReference>
<evidence type="ECO:0000256" key="2">
    <source>
        <dbReference type="ARBA" id="ARBA00004141"/>
    </source>
</evidence>
<dbReference type="EMBL" id="FN648439">
    <property type="protein sequence ID" value="CBJ31458.1"/>
    <property type="molecule type" value="Genomic_DNA"/>
</dbReference>
<dbReference type="GO" id="GO:0009535">
    <property type="term" value="C:chloroplast thylakoid membrane"/>
    <property type="evidence" value="ECO:0007669"/>
    <property type="project" value="TreeGrafter"/>
</dbReference>
<keyword evidence="6" id="KW-0812">Transmembrane</keyword>
<feature type="compositionally biased region" description="Gly residues" evidence="16">
    <location>
        <begin position="204"/>
        <end position="221"/>
    </location>
</feature>